<keyword evidence="2" id="KW-1185">Reference proteome</keyword>
<dbReference type="InterPro" id="IPR011990">
    <property type="entry name" value="TPR-like_helical_dom_sf"/>
</dbReference>
<sequence>MGAAVVERDGVTSVDNVDRTVSGKDGRRMLSKVQYYEVAKSIVADYVRLKSPLKRASHMDLTHIARLSFLIHDTDTALYALKCVLDRNEMPDIYDLNVLLGGIAQSNPRQASKMAHKALALGVRVDRISWTLIIHHALLLGDFKLAELIINKSNTENITWDYQSIDMIVRRGFNDKVADRDYATEFFHNSLRLLQRQAREGREAWTSLGIVTVNRALHWRMPVMAFEFWKLLCKPKLESATRLPSGLLPKNIGEKMPLQVRIAEALVFEYEQVGAKCGYTWAMGLAMCVEMDVPTLWTPTRIKNK</sequence>
<protein>
    <recommendedName>
        <fullName evidence="3">Pentatricopeptide repeat-containing protein</fullName>
    </recommendedName>
</protein>
<dbReference type="Gene3D" id="1.25.40.10">
    <property type="entry name" value="Tetratricopeptide repeat domain"/>
    <property type="match status" value="1"/>
</dbReference>
<dbReference type="OrthoDB" id="185373at2759"/>
<evidence type="ECO:0000313" key="1">
    <source>
        <dbReference type="EMBL" id="KAF9511810.1"/>
    </source>
</evidence>
<organism evidence="1 2">
    <name type="scientific">Hydnum rufescens UP504</name>
    <dbReference type="NCBI Taxonomy" id="1448309"/>
    <lineage>
        <taxon>Eukaryota</taxon>
        <taxon>Fungi</taxon>
        <taxon>Dikarya</taxon>
        <taxon>Basidiomycota</taxon>
        <taxon>Agaricomycotina</taxon>
        <taxon>Agaricomycetes</taxon>
        <taxon>Cantharellales</taxon>
        <taxon>Hydnaceae</taxon>
        <taxon>Hydnum</taxon>
    </lineage>
</organism>
<dbReference type="AlphaFoldDB" id="A0A9P6DVL8"/>
<dbReference type="EMBL" id="MU128995">
    <property type="protein sequence ID" value="KAF9511810.1"/>
    <property type="molecule type" value="Genomic_DNA"/>
</dbReference>
<gene>
    <name evidence="1" type="ORF">BS47DRAFT_1346227</name>
</gene>
<evidence type="ECO:0008006" key="3">
    <source>
        <dbReference type="Google" id="ProtNLM"/>
    </source>
</evidence>
<evidence type="ECO:0000313" key="2">
    <source>
        <dbReference type="Proteomes" id="UP000886523"/>
    </source>
</evidence>
<accession>A0A9P6DVL8</accession>
<reference evidence="1" key="1">
    <citation type="journal article" date="2020" name="Nat. Commun.">
        <title>Large-scale genome sequencing of mycorrhizal fungi provides insights into the early evolution of symbiotic traits.</title>
        <authorList>
            <person name="Miyauchi S."/>
            <person name="Kiss E."/>
            <person name="Kuo A."/>
            <person name="Drula E."/>
            <person name="Kohler A."/>
            <person name="Sanchez-Garcia M."/>
            <person name="Morin E."/>
            <person name="Andreopoulos B."/>
            <person name="Barry K.W."/>
            <person name="Bonito G."/>
            <person name="Buee M."/>
            <person name="Carver A."/>
            <person name="Chen C."/>
            <person name="Cichocki N."/>
            <person name="Clum A."/>
            <person name="Culley D."/>
            <person name="Crous P.W."/>
            <person name="Fauchery L."/>
            <person name="Girlanda M."/>
            <person name="Hayes R.D."/>
            <person name="Keri Z."/>
            <person name="LaButti K."/>
            <person name="Lipzen A."/>
            <person name="Lombard V."/>
            <person name="Magnuson J."/>
            <person name="Maillard F."/>
            <person name="Murat C."/>
            <person name="Nolan M."/>
            <person name="Ohm R.A."/>
            <person name="Pangilinan J."/>
            <person name="Pereira M.F."/>
            <person name="Perotto S."/>
            <person name="Peter M."/>
            <person name="Pfister S."/>
            <person name="Riley R."/>
            <person name="Sitrit Y."/>
            <person name="Stielow J.B."/>
            <person name="Szollosi G."/>
            <person name="Zifcakova L."/>
            <person name="Stursova M."/>
            <person name="Spatafora J.W."/>
            <person name="Tedersoo L."/>
            <person name="Vaario L.M."/>
            <person name="Yamada A."/>
            <person name="Yan M."/>
            <person name="Wang P."/>
            <person name="Xu J."/>
            <person name="Bruns T."/>
            <person name="Baldrian P."/>
            <person name="Vilgalys R."/>
            <person name="Dunand C."/>
            <person name="Henrissat B."/>
            <person name="Grigoriev I.V."/>
            <person name="Hibbett D."/>
            <person name="Nagy L.G."/>
            <person name="Martin F.M."/>
        </authorList>
    </citation>
    <scope>NUCLEOTIDE SEQUENCE</scope>
    <source>
        <strain evidence="1">UP504</strain>
    </source>
</reference>
<proteinExistence type="predicted"/>
<dbReference type="Proteomes" id="UP000886523">
    <property type="component" value="Unassembled WGS sequence"/>
</dbReference>
<comment type="caution">
    <text evidence="1">The sequence shown here is derived from an EMBL/GenBank/DDBJ whole genome shotgun (WGS) entry which is preliminary data.</text>
</comment>
<name>A0A9P6DVL8_9AGAM</name>